<gene>
    <name evidence="2" type="ORF">H9928_04880</name>
</gene>
<name>A0A948TM22_9BACT</name>
<evidence type="ECO:0000259" key="1">
    <source>
        <dbReference type="Pfam" id="PF16585"/>
    </source>
</evidence>
<comment type="caution">
    <text evidence="2">The sequence shown here is derived from an EMBL/GenBank/DDBJ whole genome shotgun (WGS) entry which is preliminary data.</text>
</comment>
<accession>A0A948TM22</accession>
<evidence type="ECO:0000313" key="3">
    <source>
        <dbReference type="Proteomes" id="UP000784286"/>
    </source>
</evidence>
<feature type="domain" description="Lipocalin-like" evidence="1">
    <location>
        <begin position="16"/>
        <end position="147"/>
    </location>
</feature>
<protein>
    <submittedName>
        <fullName evidence="2">Lipocalin-like domain-containing protein</fullName>
    </submittedName>
</protein>
<dbReference type="Gene3D" id="2.40.128.280">
    <property type="match status" value="1"/>
</dbReference>
<evidence type="ECO:0000313" key="2">
    <source>
        <dbReference type="EMBL" id="MBU3855881.1"/>
    </source>
</evidence>
<reference evidence="2" key="2">
    <citation type="submission" date="2021-04" db="EMBL/GenBank/DDBJ databases">
        <authorList>
            <person name="Gilroy R."/>
        </authorList>
    </citation>
    <scope>NUCLEOTIDE SEQUENCE</scope>
    <source>
        <strain evidence="2">8470</strain>
    </source>
</reference>
<organism evidence="2 3">
    <name type="scientific">Candidatus Phocaeicola excrementipullorum</name>
    <dbReference type="NCBI Taxonomy" id="2838731"/>
    <lineage>
        <taxon>Bacteria</taxon>
        <taxon>Pseudomonadati</taxon>
        <taxon>Bacteroidota</taxon>
        <taxon>Bacteroidia</taxon>
        <taxon>Bacteroidales</taxon>
        <taxon>Bacteroidaceae</taxon>
        <taxon>Phocaeicola</taxon>
    </lineage>
</organism>
<reference evidence="2" key="1">
    <citation type="journal article" date="2021" name="PeerJ">
        <title>Extensive microbial diversity within the chicken gut microbiome revealed by metagenomics and culture.</title>
        <authorList>
            <person name="Gilroy R."/>
            <person name="Ravi A."/>
            <person name="Getino M."/>
            <person name="Pursley I."/>
            <person name="Horton D.L."/>
            <person name="Alikhan N.F."/>
            <person name="Baker D."/>
            <person name="Gharbi K."/>
            <person name="Hall N."/>
            <person name="Watson M."/>
            <person name="Adriaenssens E.M."/>
            <person name="Foster-Nyarko E."/>
            <person name="Jarju S."/>
            <person name="Secka A."/>
            <person name="Antonio M."/>
            <person name="Oren A."/>
            <person name="Chaudhuri R.R."/>
            <person name="La Ragione R."/>
            <person name="Hildebrand F."/>
            <person name="Pallen M.J."/>
        </authorList>
    </citation>
    <scope>NUCLEOTIDE SEQUENCE</scope>
    <source>
        <strain evidence="2">8470</strain>
    </source>
</reference>
<dbReference type="Pfam" id="PF16585">
    <property type="entry name" value="Lipocalin_8"/>
    <property type="match status" value="1"/>
</dbReference>
<dbReference type="Proteomes" id="UP000784286">
    <property type="component" value="Unassembled WGS sequence"/>
</dbReference>
<proteinExistence type="predicted"/>
<sequence>MKHIIYPIICLLTTVLVLVGCQKEPINPDIEGHWQLLEFTTQSDNQVHKCERIYYSIQLWVVEVAEKQGPLELTPFRGRYSYDEASNTITMTDMSTYDVPESSVPAEVWQLEPYGLNSVNTTFNVISVDSHSMTLESDYAILKFKKF</sequence>
<dbReference type="PROSITE" id="PS51257">
    <property type="entry name" value="PROKAR_LIPOPROTEIN"/>
    <property type="match status" value="1"/>
</dbReference>
<dbReference type="EMBL" id="JAHLFJ010000047">
    <property type="protein sequence ID" value="MBU3855881.1"/>
    <property type="molecule type" value="Genomic_DNA"/>
</dbReference>
<dbReference type="AlphaFoldDB" id="A0A948TM22"/>
<dbReference type="InterPro" id="IPR024311">
    <property type="entry name" value="Lipocalin-like"/>
</dbReference>